<accession>A0A8G1EAL3</accession>
<dbReference type="PANTHER" id="PTHR13696">
    <property type="entry name" value="P-LOOP CONTAINING NUCLEOSIDE TRIPHOSPHATE HYDROLASE"/>
    <property type="match status" value="1"/>
</dbReference>
<dbReference type="KEGG" id="nsm:JO391_11730"/>
<evidence type="ECO:0000313" key="2">
    <source>
        <dbReference type="EMBL" id="QYZ68457.1"/>
    </source>
</evidence>
<keyword evidence="3" id="KW-1185">Reference proteome</keyword>
<name>A0A8G1EAL3_9RHOB</name>
<reference evidence="2" key="1">
    <citation type="submission" date="2021-02" db="EMBL/GenBank/DDBJ databases">
        <title>Rhodobacter shimadae sp. nov., an aerobic anoxygenic phototrophic bacterium isolated from a hot spring.</title>
        <authorList>
            <person name="Muramatsu S."/>
            <person name="Haruta S."/>
            <person name="Hirose S."/>
            <person name="Hanada S."/>
        </authorList>
    </citation>
    <scope>NUCLEOTIDE SEQUENCE</scope>
    <source>
        <strain evidence="2">N10</strain>
    </source>
</reference>
<feature type="domain" description="AAA" evidence="1">
    <location>
        <begin position="1"/>
        <end position="182"/>
    </location>
</feature>
<dbReference type="InterPro" id="IPR025669">
    <property type="entry name" value="AAA_dom"/>
</dbReference>
<dbReference type="InterPro" id="IPR027417">
    <property type="entry name" value="P-loop_NTPase"/>
</dbReference>
<dbReference type="PANTHER" id="PTHR13696:SF52">
    <property type="entry name" value="PARA FAMILY PROTEIN CT_582"/>
    <property type="match status" value="1"/>
</dbReference>
<dbReference type="SUPFAM" id="SSF52540">
    <property type="entry name" value="P-loop containing nucleoside triphosphate hydrolases"/>
    <property type="match status" value="1"/>
</dbReference>
<gene>
    <name evidence="2" type="ORF">JO391_11730</name>
</gene>
<dbReference type="AlphaFoldDB" id="A0A8G1EAL3"/>
<organism evidence="2 3">
    <name type="scientific">Neotabrizicola shimadae</name>
    <dbReference type="NCBI Taxonomy" id="2807096"/>
    <lineage>
        <taxon>Bacteria</taxon>
        <taxon>Pseudomonadati</taxon>
        <taxon>Pseudomonadota</taxon>
        <taxon>Alphaproteobacteria</taxon>
        <taxon>Rhodobacterales</taxon>
        <taxon>Paracoccaceae</taxon>
        <taxon>Neotabrizicola</taxon>
    </lineage>
</organism>
<dbReference type="InterPro" id="IPR050678">
    <property type="entry name" value="DNA_Partitioning_ATPase"/>
</dbReference>
<dbReference type="CDD" id="cd02042">
    <property type="entry name" value="ParAB_family"/>
    <property type="match status" value="1"/>
</dbReference>
<dbReference type="Pfam" id="PF13614">
    <property type="entry name" value="AAA_31"/>
    <property type="match status" value="1"/>
</dbReference>
<protein>
    <submittedName>
        <fullName evidence="2">AAA family ATPase</fullName>
    </submittedName>
</protein>
<evidence type="ECO:0000313" key="3">
    <source>
        <dbReference type="Proteomes" id="UP000826300"/>
    </source>
</evidence>
<dbReference type="Gene3D" id="3.40.50.300">
    <property type="entry name" value="P-loop containing nucleotide triphosphate hydrolases"/>
    <property type="match status" value="1"/>
</dbReference>
<proteinExistence type="predicted"/>
<sequence>MKAVAFFNNKGGVGKTTLLCNVAAFFSQELAKKVCVVDCDPQCNASQYLFHDSFLEGVIEKPSENIEALFTGLMAGEGHAGKIPIKRSASFSVDVVCGSPGLSMAEDFLAEEWASLNTQRGLSSTMVFRKGLQSLTDYDYVFFDVSPSLGAINRTVLLSSDYFISPMSIDIFSLKAFKNISAWMGKWRAHWAYSVNSPMLDETNPTVRDAKIVKGANFIGYVSQQYTAKRDASGERRPVKSYDEIAKQIDEQIDEHFKNGLRPPSPFEIGTIPNLHSLAPMSQSSRKPIFSLTGRDGVVGAHFQKVKDAKRIFSSVSHEILERVS</sequence>
<evidence type="ECO:0000259" key="1">
    <source>
        <dbReference type="Pfam" id="PF13614"/>
    </source>
</evidence>
<dbReference type="RefSeq" id="WP_220660680.1">
    <property type="nucleotide sequence ID" value="NZ_CP069370.1"/>
</dbReference>
<dbReference type="Proteomes" id="UP000826300">
    <property type="component" value="Chromosome"/>
</dbReference>
<dbReference type="EMBL" id="CP069370">
    <property type="protein sequence ID" value="QYZ68457.1"/>
    <property type="molecule type" value="Genomic_DNA"/>
</dbReference>